<evidence type="ECO:0000256" key="1">
    <source>
        <dbReference type="SAM" id="MobiDB-lite"/>
    </source>
</evidence>
<comment type="caution">
    <text evidence="2">The sequence shown here is derived from an EMBL/GenBank/DDBJ whole genome shotgun (WGS) entry which is preliminary data.</text>
</comment>
<keyword evidence="3" id="KW-1185">Reference proteome</keyword>
<dbReference type="RefSeq" id="XP_070913475.1">
    <property type="nucleotide sequence ID" value="XM_071057374.1"/>
</dbReference>
<accession>A0ABQ0G1W9</accession>
<organism evidence="2 3">
    <name type="scientific">Madurella fahalii</name>
    <dbReference type="NCBI Taxonomy" id="1157608"/>
    <lineage>
        <taxon>Eukaryota</taxon>
        <taxon>Fungi</taxon>
        <taxon>Dikarya</taxon>
        <taxon>Ascomycota</taxon>
        <taxon>Pezizomycotina</taxon>
        <taxon>Sordariomycetes</taxon>
        <taxon>Sordariomycetidae</taxon>
        <taxon>Sordariales</taxon>
        <taxon>Sordariales incertae sedis</taxon>
        <taxon>Madurella</taxon>
    </lineage>
</organism>
<proteinExistence type="predicted"/>
<reference evidence="2 3" key="1">
    <citation type="submission" date="2024-09" db="EMBL/GenBank/DDBJ databases">
        <title>Itraconazole resistance in Madurella fahalii resulting from another homologue of gene encoding cytochrome P450 14-alpha sterol demethylase (CYP51).</title>
        <authorList>
            <person name="Yoshioka I."/>
            <person name="Fahal A.H."/>
            <person name="Kaneko S."/>
            <person name="Yaguchi T."/>
        </authorList>
    </citation>
    <scope>NUCLEOTIDE SEQUENCE [LARGE SCALE GENOMIC DNA]</scope>
    <source>
        <strain evidence="2 3">IFM 68171</strain>
    </source>
</reference>
<dbReference type="EMBL" id="BAAFSV010000001">
    <property type="protein sequence ID" value="GAB1311742.1"/>
    <property type="molecule type" value="Genomic_DNA"/>
</dbReference>
<feature type="region of interest" description="Disordered" evidence="1">
    <location>
        <begin position="223"/>
        <end position="258"/>
    </location>
</feature>
<feature type="compositionally biased region" description="Basic and acidic residues" evidence="1">
    <location>
        <begin position="242"/>
        <end position="258"/>
    </location>
</feature>
<evidence type="ECO:0000313" key="3">
    <source>
        <dbReference type="Proteomes" id="UP001628179"/>
    </source>
</evidence>
<evidence type="ECO:0000313" key="2">
    <source>
        <dbReference type="EMBL" id="GAB1311742.1"/>
    </source>
</evidence>
<dbReference type="Proteomes" id="UP001628179">
    <property type="component" value="Unassembled WGS sequence"/>
</dbReference>
<dbReference type="GeneID" id="98172697"/>
<gene>
    <name evidence="2" type="ORF">MFIFM68171_01952</name>
</gene>
<sequence length="279" mass="30820">MAATAVSVHPMNIPGLGKPLDMAQLDVSRRMYNALAHITDRTELQTSIPGNISDLLRIIDRHSMGDKFRIHSLHRHTMLADTSIRLETDAGETGYKWANATPIGDVDLNKVYPTFFKLHDGLLVPFEFVEGPLPIAVEAIPEAFFVEFVAYVAENKLADMVSLELGDFADSRRRKDSVTAEIEARWGEGGVSFTLSVSIKDLVDADGKERRLVPTAWNVPISRGRLRDSSPDKPAPGTHWNEATKPDGSKTHKVHVDSSEDVTPNFLVQRLVGMGILRG</sequence>
<protein>
    <submittedName>
        <fullName evidence="2">Uncharacterized protein</fullName>
    </submittedName>
</protein>
<name>A0ABQ0G1W9_9PEZI</name>